<dbReference type="PANTHER" id="PTHR11846">
    <property type="entry name" value="ADENYLOSUCCINATE SYNTHETASE"/>
    <property type="match status" value="1"/>
</dbReference>
<dbReference type="GO" id="GO:0046872">
    <property type="term" value="F:metal ion binding"/>
    <property type="evidence" value="ECO:0007669"/>
    <property type="project" value="UniProtKB-KW"/>
</dbReference>
<dbReference type="AlphaFoldDB" id="A0A6C0C2V5"/>
<dbReference type="InterPro" id="IPR001114">
    <property type="entry name" value="Adenylosuccinate_synthetase"/>
</dbReference>
<keyword evidence="5" id="KW-0460">Magnesium</keyword>
<dbReference type="PANTHER" id="PTHR11846:SF0">
    <property type="entry name" value="ADENYLOSUCCINATE SYNTHETASE"/>
    <property type="match status" value="1"/>
</dbReference>
<dbReference type="GO" id="GO:0005737">
    <property type="term" value="C:cytoplasm"/>
    <property type="evidence" value="ECO:0007669"/>
    <property type="project" value="TreeGrafter"/>
</dbReference>
<dbReference type="InterPro" id="IPR027417">
    <property type="entry name" value="P-loop_NTPase"/>
</dbReference>
<evidence type="ECO:0000256" key="6">
    <source>
        <dbReference type="ARBA" id="ARBA00023134"/>
    </source>
</evidence>
<organism evidence="7">
    <name type="scientific">viral metagenome</name>
    <dbReference type="NCBI Taxonomy" id="1070528"/>
    <lineage>
        <taxon>unclassified sequences</taxon>
        <taxon>metagenomes</taxon>
        <taxon>organismal metagenomes</taxon>
    </lineage>
</organism>
<accession>A0A6C0C2V5</accession>
<evidence type="ECO:0008006" key="8">
    <source>
        <dbReference type="Google" id="ProtNLM"/>
    </source>
</evidence>
<keyword evidence="2" id="KW-0479">Metal-binding</keyword>
<dbReference type="GO" id="GO:0005525">
    <property type="term" value="F:GTP binding"/>
    <property type="evidence" value="ECO:0007669"/>
    <property type="project" value="UniProtKB-KW"/>
</dbReference>
<dbReference type="GO" id="GO:0046040">
    <property type="term" value="P:IMP metabolic process"/>
    <property type="evidence" value="ECO:0007669"/>
    <property type="project" value="TreeGrafter"/>
</dbReference>
<dbReference type="SUPFAM" id="SSF52540">
    <property type="entry name" value="P-loop containing nucleoside triphosphate hydrolases"/>
    <property type="match status" value="1"/>
</dbReference>
<dbReference type="HAMAP" id="MF_00011">
    <property type="entry name" value="Adenylosucc_synth"/>
    <property type="match status" value="1"/>
</dbReference>
<dbReference type="SMART" id="SM00788">
    <property type="entry name" value="Adenylsucc_synt"/>
    <property type="match status" value="1"/>
</dbReference>
<evidence type="ECO:0000313" key="7">
    <source>
        <dbReference type="EMBL" id="QHS98124.1"/>
    </source>
</evidence>
<keyword evidence="1" id="KW-0436">Ligase</keyword>
<dbReference type="InterPro" id="IPR042109">
    <property type="entry name" value="Adenylosuccinate_synth_dom1"/>
</dbReference>
<dbReference type="GO" id="GO:0004019">
    <property type="term" value="F:adenylosuccinate synthase activity"/>
    <property type="evidence" value="ECO:0007669"/>
    <property type="project" value="InterPro"/>
</dbReference>
<dbReference type="Gene3D" id="3.40.440.10">
    <property type="entry name" value="Adenylosuccinate Synthetase, subunit A, domain 1"/>
    <property type="match status" value="2"/>
</dbReference>
<proteinExistence type="inferred from homology"/>
<dbReference type="Pfam" id="PF00709">
    <property type="entry name" value="Adenylsucc_synt"/>
    <property type="match status" value="2"/>
</dbReference>
<dbReference type="Gene3D" id="3.90.170.10">
    <property type="entry name" value="Adenylosuccinate Synthetase, subunit A, domain 3"/>
    <property type="match status" value="1"/>
</dbReference>
<keyword evidence="3" id="KW-0547">Nucleotide-binding</keyword>
<sequence>MKVIQNVDICCGLAWGDEAKGKIVSQLAKNNNYDFVCRWSGGNNAGHTVYVNHNKYKTHLIPSGIFYNIPSIIGPDCVVNIDSFFEEIEYLKNNGFDTSIVKISPKAHIVTDKHIEYDINELNQSQGTTKRGIAPCYSDKYKRCGIQVKDCKQLKSFLWDEQLYGNVLCEGAQGFWLDINEGNYPYTTSCVTLPYGACSLGFNPKIINHIYGAAKIYDTRSGIDPLFPNSLLTNSELYKLGELGEEYGVTTQRRRTVNWLNLDKLLYAINVSGTTHLIISKVDIITELNIYKLIHNDQTISFHNLENMKTHIDSTIRSECKFINSIIYSNSPENI</sequence>
<evidence type="ECO:0000256" key="1">
    <source>
        <dbReference type="ARBA" id="ARBA00022598"/>
    </source>
</evidence>
<protein>
    <recommendedName>
        <fullName evidence="8">Adenylosuccinate synthase</fullName>
    </recommendedName>
</protein>
<reference evidence="7" key="1">
    <citation type="journal article" date="2020" name="Nature">
        <title>Giant virus diversity and host interactions through global metagenomics.</title>
        <authorList>
            <person name="Schulz F."/>
            <person name="Roux S."/>
            <person name="Paez-Espino D."/>
            <person name="Jungbluth S."/>
            <person name="Walsh D.A."/>
            <person name="Denef V.J."/>
            <person name="McMahon K.D."/>
            <person name="Konstantinidis K.T."/>
            <person name="Eloe-Fadrosh E.A."/>
            <person name="Kyrpides N.C."/>
            <person name="Woyke T."/>
        </authorList>
    </citation>
    <scope>NUCLEOTIDE SEQUENCE</scope>
    <source>
        <strain evidence="7">GVMAG-M-3300020182-84</strain>
    </source>
</reference>
<dbReference type="InterPro" id="IPR042111">
    <property type="entry name" value="Adenylosuccinate_synth_dom3"/>
</dbReference>
<evidence type="ECO:0000256" key="4">
    <source>
        <dbReference type="ARBA" id="ARBA00022755"/>
    </source>
</evidence>
<dbReference type="EMBL" id="MN739312">
    <property type="protein sequence ID" value="QHS98124.1"/>
    <property type="molecule type" value="Genomic_DNA"/>
</dbReference>
<evidence type="ECO:0000256" key="2">
    <source>
        <dbReference type="ARBA" id="ARBA00022723"/>
    </source>
</evidence>
<keyword evidence="6" id="KW-0342">GTP-binding</keyword>
<keyword evidence="4" id="KW-0658">Purine biosynthesis</keyword>
<evidence type="ECO:0000256" key="3">
    <source>
        <dbReference type="ARBA" id="ARBA00022741"/>
    </source>
</evidence>
<evidence type="ECO:0000256" key="5">
    <source>
        <dbReference type="ARBA" id="ARBA00022842"/>
    </source>
</evidence>
<dbReference type="GO" id="GO:0044208">
    <property type="term" value="P:'de novo' AMP biosynthetic process"/>
    <property type="evidence" value="ECO:0007669"/>
    <property type="project" value="TreeGrafter"/>
</dbReference>
<name>A0A6C0C2V5_9ZZZZ</name>